<keyword evidence="5 14" id="KW-0479">Metal-binding</keyword>
<dbReference type="CDD" id="cd00860">
    <property type="entry name" value="ThrRS_anticodon"/>
    <property type="match status" value="1"/>
</dbReference>
<dbReference type="eggNOG" id="arCOG00401">
    <property type="taxonomic scope" value="Archaea"/>
</dbReference>
<dbReference type="Gene3D" id="3.30.930.10">
    <property type="entry name" value="Bira Bifunctional Protein, Domain 2"/>
    <property type="match status" value="1"/>
</dbReference>
<proteinExistence type="inferred from homology"/>
<evidence type="ECO:0000256" key="8">
    <source>
        <dbReference type="ARBA" id="ARBA00022840"/>
    </source>
</evidence>
<dbReference type="HOGENOM" id="CLU_029833_0_0_2"/>
<dbReference type="STRING" id="387631.Asulf_00918"/>
<dbReference type="InterPro" id="IPR023509">
    <property type="entry name" value="DTD-like_sf"/>
</dbReference>
<dbReference type="AlphaFoldDB" id="N0BD31"/>
<dbReference type="NCBIfam" id="NF003068">
    <property type="entry name" value="PRK03991.1"/>
    <property type="match status" value="1"/>
</dbReference>
<keyword evidence="10 14" id="KW-0648">Protein biosynthesis</keyword>
<protein>
    <recommendedName>
        <fullName evidence="14">Threonine--tRNA ligase</fullName>
        <ecNumber evidence="14">6.1.1.3</ecNumber>
    </recommendedName>
    <alternativeName>
        <fullName evidence="14">Threonyl-tRNA synthetase</fullName>
        <shortName evidence="14">ThrRS</shortName>
    </alternativeName>
</protein>
<dbReference type="Pfam" id="PF03129">
    <property type="entry name" value="HGTP_anticodon"/>
    <property type="match status" value="1"/>
</dbReference>
<comment type="caution">
    <text evidence="14">Lacks conserved residue(s) required for the propagation of feature annotation.</text>
</comment>
<evidence type="ECO:0000256" key="7">
    <source>
        <dbReference type="ARBA" id="ARBA00022833"/>
    </source>
</evidence>
<comment type="cofactor">
    <cofactor evidence="14">
        <name>Zn(2+)</name>
        <dbReference type="ChEBI" id="CHEBI:29105"/>
    </cofactor>
    <text evidence="14">Binds 1 zinc ion per subunit.</text>
</comment>
<evidence type="ECO:0000256" key="14">
    <source>
        <dbReference type="HAMAP-Rule" id="MF_00184"/>
    </source>
</evidence>
<keyword evidence="3 14" id="KW-0820">tRNA-binding</keyword>
<dbReference type="GeneID" id="15392559"/>
<dbReference type="Gene3D" id="3.40.50.800">
    <property type="entry name" value="Anticodon-binding domain"/>
    <property type="match status" value="1"/>
</dbReference>
<evidence type="ECO:0000256" key="11">
    <source>
        <dbReference type="ARBA" id="ARBA00023146"/>
    </source>
</evidence>
<dbReference type="InterPro" id="IPR002320">
    <property type="entry name" value="Thr-tRNA-ligase_IIa"/>
</dbReference>
<dbReference type="PROSITE" id="PS50862">
    <property type="entry name" value="AA_TRNA_LIGASE_II"/>
    <property type="match status" value="1"/>
</dbReference>
<feature type="binding site" evidence="14">
    <location>
        <position position="348"/>
    </location>
    <ligand>
        <name>Zn(2+)</name>
        <dbReference type="ChEBI" id="CHEBI:29105"/>
        <note>catalytic</note>
    </ligand>
</feature>
<evidence type="ECO:0000259" key="15">
    <source>
        <dbReference type="PROSITE" id="PS50862"/>
    </source>
</evidence>
<dbReference type="FunFam" id="3.40.50.800:FF:000001">
    <property type="entry name" value="Threonine--tRNA ligase"/>
    <property type="match status" value="1"/>
</dbReference>
<dbReference type="KEGG" id="ast:Asulf_00918"/>
<dbReference type="GO" id="GO:0000049">
    <property type="term" value="F:tRNA binding"/>
    <property type="evidence" value="ECO:0007669"/>
    <property type="project" value="UniProtKB-KW"/>
</dbReference>
<evidence type="ECO:0000256" key="10">
    <source>
        <dbReference type="ARBA" id="ARBA00022917"/>
    </source>
</evidence>
<evidence type="ECO:0000313" key="16">
    <source>
        <dbReference type="EMBL" id="AGK60923.1"/>
    </source>
</evidence>
<dbReference type="InterPro" id="IPR045864">
    <property type="entry name" value="aa-tRNA-synth_II/BPL/LPL"/>
</dbReference>
<keyword evidence="17" id="KW-1185">Reference proteome</keyword>
<keyword evidence="2 14" id="KW-0963">Cytoplasm</keyword>
<gene>
    <name evidence="14" type="primary">thrS</name>
    <name evidence="16" type="ORF">Asulf_00918</name>
</gene>
<dbReference type="GO" id="GO:0005524">
    <property type="term" value="F:ATP binding"/>
    <property type="evidence" value="ECO:0007669"/>
    <property type="project" value="UniProtKB-UniRule"/>
</dbReference>
<dbReference type="OrthoDB" id="372136at2157"/>
<keyword evidence="9 14" id="KW-0694">RNA-binding</keyword>
<keyword evidence="8 14" id="KW-0067">ATP-binding</keyword>
<evidence type="ECO:0000256" key="6">
    <source>
        <dbReference type="ARBA" id="ARBA00022741"/>
    </source>
</evidence>
<comment type="subunit">
    <text evidence="14">Homodimer.</text>
</comment>
<dbReference type="Pfam" id="PF00587">
    <property type="entry name" value="tRNA-synt_2b"/>
    <property type="match status" value="1"/>
</dbReference>
<organism evidence="16 17">
    <name type="scientific">Archaeoglobus sulfaticallidus PM70-1</name>
    <dbReference type="NCBI Taxonomy" id="387631"/>
    <lineage>
        <taxon>Archaea</taxon>
        <taxon>Methanobacteriati</taxon>
        <taxon>Methanobacteriota</taxon>
        <taxon>Archaeoglobi</taxon>
        <taxon>Archaeoglobales</taxon>
        <taxon>Archaeoglobaceae</taxon>
        <taxon>Archaeoglobus</taxon>
    </lineage>
</organism>
<reference evidence="16 17" key="1">
    <citation type="journal article" date="2013" name="Genome Announc.">
        <title>Complete Genome Sequence of the Thermophilic and Facultatively Chemolithoautotrophic Sulfate Reducer Archaeoglobus sulfaticallidus Strain PM70-1T.</title>
        <authorList>
            <person name="Stokke R."/>
            <person name="Hocking W.P."/>
            <person name="Steinsbu B.O."/>
            <person name="Steen I.H."/>
        </authorList>
    </citation>
    <scope>NUCLEOTIDE SEQUENCE [LARGE SCALE GENOMIC DNA]</scope>
    <source>
        <strain evidence="16">PM70-1</strain>
    </source>
</reference>
<evidence type="ECO:0000256" key="9">
    <source>
        <dbReference type="ARBA" id="ARBA00022884"/>
    </source>
</evidence>
<dbReference type="Pfam" id="PF08915">
    <property type="entry name" value="tRNA-Thr_ED"/>
    <property type="match status" value="1"/>
</dbReference>
<keyword evidence="7 14" id="KW-0862">Zinc</keyword>
<accession>N0BD31</accession>
<evidence type="ECO:0000256" key="5">
    <source>
        <dbReference type="ARBA" id="ARBA00022723"/>
    </source>
</evidence>
<dbReference type="GO" id="GO:0006435">
    <property type="term" value="P:threonyl-tRNA aminoacylation"/>
    <property type="evidence" value="ECO:0007669"/>
    <property type="project" value="UniProtKB-UniRule"/>
</dbReference>
<feature type="domain" description="Aminoacyl-transfer RNA synthetases class-II family profile" evidence="15">
    <location>
        <begin position="200"/>
        <end position="503"/>
    </location>
</feature>
<dbReference type="FunFam" id="3.30.930.10:FF:000076">
    <property type="entry name" value="Threonine--tRNA ligase"/>
    <property type="match status" value="1"/>
</dbReference>
<keyword evidence="6 14" id="KW-0547">Nucleotide-binding</keyword>
<dbReference type="InterPro" id="IPR004154">
    <property type="entry name" value="Anticodon-bd"/>
</dbReference>
<dbReference type="SUPFAM" id="SSF52954">
    <property type="entry name" value="Class II aaRS ABD-related"/>
    <property type="match status" value="1"/>
</dbReference>
<evidence type="ECO:0000313" key="17">
    <source>
        <dbReference type="Proteomes" id="UP000013307"/>
    </source>
</evidence>
<dbReference type="GO" id="GO:0005737">
    <property type="term" value="C:cytoplasm"/>
    <property type="evidence" value="ECO:0007669"/>
    <property type="project" value="UniProtKB-SubCell"/>
</dbReference>
<feature type="binding site" evidence="14">
    <location>
        <position position="296"/>
    </location>
    <ligand>
        <name>Zn(2+)</name>
        <dbReference type="ChEBI" id="CHEBI:29105"/>
        <note>catalytic</note>
    </ligand>
</feature>
<evidence type="ECO:0000256" key="4">
    <source>
        <dbReference type="ARBA" id="ARBA00022598"/>
    </source>
</evidence>
<dbReference type="RefSeq" id="WP_015590521.1">
    <property type="nucleotide sequence ID" value="NC_021169.1"/>
</dbReference>
<comment type="similarity">
    <text evidence="13">Belongs to the class-II aminoacyl-tRNA synthetase family. Archaea-specific ThrRS editing domain subfamily.</text>
</comment>
<dbReference type="GO" id="GO:0002161">
    <property type="term" value="F:aminoacyl-tRNA deacylase activity"/>
    <property type="evidence" value="ECO:0007669"/>
    <property type="project" value="UniProtKB-ARBA"/>
</dbReference>
<dbReference type="NCBIfam" id="TIGR00418">
    <property type="entry name" value="thrS"/>
    <property type="match status" value="1"/>
</dbReference>
<dbReference type="InterPro" id="IPR002314">
    <property type="entry name" value="aa-tRNA-synt_IIb"/>
</dbReference>
<dbReference type="EMBL" id="CP005290">
    <property type="protein sequence ID" value="AGK60923.1"/>
    <property type="molecule type" value="Genomic_DNA"/>
</dbReference>
<keyword evidence="11 14" id="KW-0030">Aminoacyl-tRNA synthetase</keyword>
<evidence type="ECO:0000256" key="12">
    <source>
        <dbReference type="ARBA" id="ARBA00049515"/>
    </source>
</evidence>
<dbReference type="EC" id="6.1.1.3" evidence="14"/>
<keyword evidence="4 14" id="KW-0436">Ligase</keyword>
<evidence type="ECO:0000256" key="3">
    <source>
        <dbReference type="ARBA" id="ARBA00022555"/>
    </source>
</evidence>
<dbReference type="InterPro" id="IPR036621">
    <property type="entry name" value="Anticodon-bd_dom_sf"/>
</dbReference>
<dbReference type="InterPro" id="IPR006195">
    <property type="entry name" value="aa-tRNA-synth_II"/>
</dbReference>
<evidence type="ECO:0000256" key="2">
    <source>
        <dbReference type="ARBA" id="ARBA00022490"/>
    </source>
</evidence>
<dbReference type="GO" id="GO:0008270">
    <property type="term" value="F:zinc ion binding"/>
    <property type="evidence" value="ECO:0007669"/>
    <property type="project" value="InterPro"/>
</dbReference>
<sequence>MKLLLIHADFMEYELKKETPVAEKIDEDEKRRKLEEVLVSFTSVEKGDNEEVVKKAVGNIIDVANKVKAERILVYPYAHLSSNLADAKTGVEILKKMEEVIRDSGFEVYRAPFGWYKAFNISCKGHPLSELSREVRASEISETEEKEYTEALKAEEKAKSYWYILTLDKELVEVEKFDFTGHEKLKKFVNYEIAKKRAVDRVPPHVEYMQRLQIADYEPASDSGHMRYYPKGRLIKSLIESYVTDKCIDYGAMEVETPIMYDRAHPTLRKYLERFPARQYIIQGDKREFFLRFAACFGQFLIKHDAVITYKNLPLKMYELTRYSFRKEQRGELVGLRRLRAFTMPDMHTITRDMESAKQEFLNQYKLSIEVLRGIGLEPDDYETAVRVTKDFYEENKEFIHSLVDIIKKPILIEMWDRRFFYFVLKFEFNFVDCLDKASALSTVQIDVENAKRYGITFVDEDGEKKHPLILHCSLSGAVERCMYAILEKAHMDKESGKLPMLPVWLSPTQLRIIPVSERFLDEAKKIALEIKEMGVRVDVDDRDETLGKKIRDAGRDWVPYVAVIGEKEIRDGKLTVTIRAESSMKEQKRVSMSKEELVQRIKAECEGRPFKQLPLPMMLSQRPSFR</sequence>
<comment type="subcellular location">
    <subcellularLocation>
        <location evidence="1 14">Cytoplasm</location>
    </subcellularLocation>
</comment>
<evidence type="ECO:0000256" key="1">
    <source>
        <dbReference type="ARBA" id="ARBA00004496"/>
    </source>
</evidence>
<dbReference type="GO" id="GO:0004829">
    <property type="term" value="F:threonine-tRNA ligase activity"/>
    <property type="evidence" value="ECO:0007669"/>
    <property type="project" value="UniProtKB-UniRule"/>
</dbReference>
<dbReference type="Gene3D" id="3.50.80.10">
    <property type="entry name" value="D-tyrosyl-tRNA(Tyr) deacylase"/>
    <property type="match status" value="1"/>
</dbReference>
<dbReference type="FunFam" id="3.50.80.10:FF:000004">
    <property type="entry name" value="Threonine--tRNA ligase"/>
    <property type="match status" value="1"/>
</dbReference>
<feature type="binding site" evidence="14">
    <location>
        <position position="472"/>
    </location>
    <ligand>
        <name>Zn(2+)</name>
        <dbReference type="ChEBI" id="CHEBI:29105"/>
        <note>catalytic</note>
    </ligand>
</feature>
<evidence type="ECO:0000256" key="13">
    <source>
        <dbReference type="ARBA" id="ARBA00060816"/>
    </source>
</evidence>
<dbReference type="PANTHER" id="PTHR11451">
    <property type="entry name" value="THREONINE-TRNA LIGASE"/>
    <property type="match status" value="1"/>
</dbReference>
<dbReference type="Proteomes" id="UP000013307">
    <property type="component" value="Chromosome"/>
</dbReference>
<dbReference type="PANTHER" id="PTHR11451:SF44">
    <property type="entry name" value="THREONINE--TRNA LIGASE, CHLOROPLASTIC_MITOCHONDRIAL 2"/>
    <property type="match status" value="1"/>
</dbReference>
<dbReference type="PRINTS" id="PR01047">
    <property type="entry name" value="TRNASYNTHTHR"/>
</dbReference>
<dbReference type="InterPro" id="IPR047246">
    <property type="entry name" value="ThrRS_anticodon"/>
</dbReference>
<dbReference type="HAMAP" id="MF_00184">
    <property type="entry name" value="Thr_tRNA_synth"/>
    <property type="match status" value="1"/>
</dbReference>
<dbReference type="SUPFAM" id="SSF55681">
    <property type="entry name" value="Class II aaRS and biotin synthetases"/>
    <property type="match status" value="1"/>
</dbReference>
<comment type="catalytic activity">
    <reaction evidence="12 14">
        <text>tRNA(Thr) + L-threonine + ATP = L-threonyl-tRNA(Thr) + AMP + diphosphate + H(+)</text>
        <dbReference type="Rhea" id="RHEA:24624"/>
        <dbReference type="Rhea" id="RHEA-COMP:9670"/>
        <dbReference type="Rhea" id="RHEA-COMP:9704"/>
        <dbReference type="ChEBI" id="CHEBI:15378"/>
        <dbReference type="ChEBI" id="CHEBI:30616"/>
        <dbReference type="ChEBI" id="CHEBI:33019"/>
        <dbReference type="ChEBI" id="CHEBI:57926"/>
        <dbReference type="ChEBI" id="CHEBI:78442"/>
        <dbReference type="ChEBI" id="CHEBI:78534"/>
        <dbReference type="ChEBI" id="CHEBI:456215"/>
        <dbReference type="EC" id="6.1.1.3"/>
    </reaction>
</comment>
<dbReference type="InterPro" id="IPR015011">
    <property type="entry name" value="Threonyl-tRNA_syn_edit_dom_arc"/>
</dbReference>
<name>N0BD31_9EURY</name>